<proteinExistence type="predicted"/>
<gene>
    <name evidence="2" type="ORF">UFOPK2992_01640</name>
</gene>
<dbReference type="EMBL" id="CAFAAI010000322">
    <property type="protein sequence ID" value="CAB4811937.1"/>
    <property type="molecule type" value="Genomic_DNA"/>
</dbReference>
<feature type="domain" description="Protein SirB1 N-terminal" evidence="1">
    <location>
        <begin position="139"/>
        <end position="265"/>
    </location>
</feature>
<dbReference type="AlphaFoldDB" id="A0A6J6Z3B7"/>
<reference evidence="2" key="1">
    <citation type="submission" date="2020-05" db="EMBL/GenBank/DDBJ databases">
        <authorList>
            <person name="Chiriac C."/>
            <person name="Salcher M."/>
            <person name="Ghai R."/>
            <person name="Kavagutti S V."/>
        </authorList>
    </citation>
    <scope>NUCLEOTIDE SEQUENCE</scope>
</reference>
<dbReference type="Pfam" id="PF13369">
    <property type="entry name" value="Transglut_core2"/>
    <property type="match status" value="1"/>
</dbReference>
<sequence length="310" mass="33781">MAAPHHLKITRVILHADGHVIAGAKTGAVEQLTQAVRRGIELRKGLHLPGRADNHSWLVGGCGQVRTWEHDGDGSRSYVVQMDPKAIKNRFRLLLEFSDEALPLDTLCYLLCQLAGYEIDIAAEQAKIDSLAETMAPTFAGVMSSLFGPSGHVRGDTATYYDIDNSLLSRVLARGVGLPITMSVLAMECGKRVRVPIVGVGLPGHFIVRDGKDSSAYADPFYGGTLLDRQGVQQLFVQLSGGNVAWSDAFLRAVNKRDILLRILNNLKLASSRSPVGRPLHATVLELMSWFPSGAPFDPRDAQRVMSPYN</sequence>
<dbReference type="InterPro" id="IPR032698">
    <property type="entry name" value="SirB1_N"/>
</dbReference>
<dbReference type="PANTHER" id="PTHR31350:SF27">
    <property type="entry name" value="HEMIMETHYLATED DNA-BINDING DOMAIN-CONTAINING PROTEIN"/>
    <property type="match status" value="1"/>
</dbReference>
<name>A0A6J6Z3B7_9ZZZZ</name>
<dbReference type="PANTHER" id="PTHR31350">
    <property type="entry name" value="SI:DKEY-261L7.2"/>
    <property type="match status" value="1"/>
</dbReference>
<accession>A0A6J6Z3B7</accession>
<evidence type="ECO:0000259" key="1">
    <source>
        <dbReference type="Pfam" id="PF13369"/>
    </source>
</evidence>
<evidence type="ECO:0000313" key="2">
    <source>
        <dbReference type="EMBL" id="CAB4811937.1"/>
    </source>
</evidence>
<protein>
    <submittedName>
        <fullName evidence="2">Unannotated protein</fullName>
    </submittedName>
</protein>
<organism evidence="2">
    <name type="scientific">freshwater metagenome</name>
    <dbReference type="NCBI Taxonomy" id="449393"/>
    <lineage>
        <taxon>unclassified sequences</taxon>
        <taxon>metagenomes</taxon>
        <taxon>ecological metagenomes</taxon>
    </lineage>
</organism>